<reference evidence="1" key="1">
    <citation type="submission" date="2020-08" db="EMBL/GenBank/DDBJ databases">
        <title>Ramlibacter sp. GTP1 16S ribosomal RNA gene genome sequencing and assembly.</title>
        <authorList>
            <person name="Kang M."/>
        </authorList>
    </citation>
    <scope>NUCLEOTIDE SEQUENCE</scope>
    <source>
        <strain evidence="1">GTP1</strain>
    </source>
</reference>
<keyword evidence="2" id="KW-1185">Reference proteome</keyword>
<sequence length="129" mass="14745">MDWKLFFLEAAEQFSSGQNRPVGGAPASWCAWTTFKRLREDAGYWTAPLPIAAEVGDLGIRDGGTWQQPFVYDELAHVIVPRQFHWEQIGPRTFTSETVMQQVEALSARLEKHSIAHRLTDLLLEIKLY</sequence>
<accession>A0A923M3N1</accession>
<dbReference type="RefSeq" id="WP_187079777.1">
    <property type="nucleotide sequence ID" value="NZ_JACORU010000001.1"/>
</dbReference>
<protein>
    <submittedName>
        <fullName evidence="1">Uncharacterized protein</fullName>
    </submittedName>
</protein>
<dbReference type="EMBL" id="JACORU010000001">
    <property type="protein sequence ID" value="MBC5763323.1"/>
    <property type="molecule type" value="Genomic_DNA"/>
</dbReference>
<evidence type="ECO:0000313" key="2">
    <source>
        <dbReference type="Proteomes" id="UP000596827"/>
    </source>
</evidence>
<evidence type="ECO:0000313" key="1">
    <source>
        <dbReference type="EMBL" id="MBC5763323.1"/>
    </source>
</evidence>
<comment type="caution">
    <text evidence="1">The sequence shown here is derived from an EMBL/GenBank/DDBJ whole genome shotgun (WGS) entry which is preliminary data.</text>
</comment>
<dbReference type="Proteomes" id="UP000596827">
    <property type="component" value="Unassembled WGS sequence"/>
</dbReference>
<gene>
    <name evidence="1" type="ORF">H8R02_02590</name>
</gene>
<organism evidence="1 2">
    <name type="scientific">Ramlibacter albus</name>
    <dbReference type="NCBI Taxonomy" id="2079448"/>
    <lineage>
        <taxon>Bacteria</taxon>
        <taxon>Pseudomonadati</taxon>
        <taxon>Pseudomonadota</taxon>
        <taxon>Betaproteobacteria</taxon>
        <taxon>Burkholderiales</taxon>
        <taxon>Comamonadaceae</taxon>
        <taxon>Ramlibacter</taxon>
    </lineage>
</organism>
<name>A0A923M3N1_9BURK</name>
<dbReference type="AlphaFoldDB" id="A0A923M3N1"/>
<proteinExistence type="predicted"/>